<dbReference type="InterPro" id="IPR029033">
    <property type="entry name" value="His_PPase_superfam"/>
</dbReference>
<proteinExistence type="predicted"/>
<dbReference type="Proteomes" id="UP000646478">
    <property type="component" value="Unassembled WGS sequence"/>
</dbReference>
<dbReference type="EMBL" id="BMHH01000003">
    <property type="protein sequence ID" value="GGA84232.1"/>
    <property type="molecule type" value="Genomic_DNA"/>
</dbReference>
<dbReference type="PANTHER" id="PTHR47623">
    <property type="entry name" value="OS09G0287300 PROTEIN"/>
    <property type="match status" value="1"/>
</dbReference>
<keyword evidence="2" id="KW-1185">Reference proteome</keyword>
<protein>
    <submittedName>
        <fullName evidence="1">Phosphoglycerate mutase</fullName>
    </submittedName>
</protein>
<comment type="caution">
    <text evidence="1">The sequence shown here is derived from an EMBL/GenBank/DDBJ whole genome shotgun (WGS) entry which is preliminary data.</text>
</comment>
<evidence type="ECO:0000313" key="1">
    <source>
        <dbReference type="EMBL" id="GGA84232.1"/>
    </source>
</evidence>
<dbReference type="SUPFAM" id="SSF53254">
    <property type="entry name" value="Phosphoglycerate mutase-like"/>
    <property type="match status" value="1"/>
</dbReference>
<dbReference type="Gene3D" id="3.40.50.1240">
    <property type="entry name" value="Phosphoglycerate mutase-like"/>
    <property type="match status" value="1"/>
</dbReference>
<dbReference type="InterPro" id="IPR013078">
    <property type="entry name" value="His_Pase_superF_clade-1"/>
</dbReference>
<gene>
    <name evidence="1" type="ORF">GCM10011491_09630</name>
</gene>
<dbReference type="Pfam" id="PF00300">
    <property type="entry name" value="His_Phos_1"/>
    <property type="match status" value="1"/>
</dbReference>
<reference evidence="1" key="1">
    <citation type="journal article" date="2014" name="Int. J. Syst. Evol. Microbiol.">
        <title>Complete genome sequence of Corynebacterium casei LMG S-19264T (=DSM 44701T), isolated from a smear-ripened cheese.</title>
        <authorList>
            <consortium name="US DOE Joint Genome Institute (JGI-PGF)"/>
            <person name="Walter F."/>
            <person name="Albersmeier A."/>
            <person name="Kalinowski J."/>
            <person name="Ruckert C."/>
        </authorList>
    </citation>
    <scope>NUCLEOTIDE SEQUENCE</scope>
    <source>
        <strain evidence="1">CGMCC 1.15082</strain>
    </source>
</reference>
<dbReference type="CDD" id="cd07067">
    <property type="entry name" value="HP_PGM_like"/>
    <property type="match status" value="1"/>
</dbReference>
<sequence length="154" mass="16730">MDDFDRPLAEEGEREARKIGKAMESAGFIPDMAICSAAKRTRETLEHLRPALTAPFPAIDSRELYSADAEEYLEIIRAVEPPTSSLLVIGHNPSIAELALMLSTRGDPLAIERLSQGYPTAALAVIDFHAPLAQAEEGEGTLRAFITPEDIADI</sequence>
<reference evidence="1" key="2">
    <citation type="submission" date="2020-09" db="EMBL/GenBank/DDBJ databases">
        <authorList>
            <person name="Sun Q."/>
            <person name="Zhou Y."/>
        </authorList>
    </citation>
    <scope>NUCLEOTIDE SEQUENCE</scope>
    <source>
        <strain evidence="1">CGMCC 1.15082</strain>
    </source>
</reference>
<accession>A0A916S726</accession>
<name>A0A916S726_9HYPH</name>
<organism evidence="1 2">
    <name type="scientific">Brucella endophytica</name>
    <dbReference type="NCBI Taxonomy" id="1963359"/>
    <lineage>
        <taxon>Bacteria</taxon>
        <taxon>Pseudomonadati</taxon>
        <taxon>Pseudomonadota</taxon>
        <taxon>Alphaproteobacteria</taxon>
        <taxon>Hyphomicrobiales</taxon>
        <taxon>Brucellaceae</taxon>
        <taxon>Brucella/Ochrobactrum group</taxon>
        <taxon>Brucella</taxon>
    </lineage>
</organism>
<evidence type="ECO:0000313" key="2">
    <source>
        <dbReference type="Proteomes" id="UP000646478"/>
    </source>
</evidence>
<dbReference type="AlphaFoldDB" id="A0A916S726"/>
<dbReference type="PANTHER" id="PTHR47623:SF1">
    <property type="entry name" value="OS09G0287300 PROTEIN"/>
    <property type="match status" value="1"/>
</dbReference>